<dbReference type="InterPro" id="IPR017853">
    <property type="entry name" value="GH"/>
</dbReference>
<keyword evidence="1 3" id="KW-0378">Hydrolase</keyword>
<proteinExistence type="inferred from homology"/>
<evidence type="ECO:0000259" key="6">
    <source>
        <dbReference type="Pfam" id="PF00704"/>
    </source>
</evidence>
<dbReference type="GO" id="GO:0004553">
    <property type="term" value="F:hydrolase activity, hydrolyzing O-glycosyl compounds"/>
    <property type="evidence" value="ECO:0007669"/>
    <property type="project" value="InterPro"/>
</dbReference>
<evidence type="ECO:0000313" key="8">
    <source>
        <dbReference type="EMBL" id="VFT80851.1"/>
    </source>
</evidence>
<keyword evidence="9" id="KW-1185">Reference proteome</keyword>
<sequence length="452" mass="49214">MTSSSVLPTTTTTTPASAPTTSSETKPLLGSRRAPAPPRRSTDPAITLRGVGQLMAVASVLILIGYVCTQDLSAVPTMSASATRPSYCPTVAPQDRVILFWQTEVGGCDQVPDGVTHVLFGFSQVFQGVLDPKLQSPQPNIAGCVQALRRRCIYSMGVIGGANNNYGMGSINNPATFAANVKAYIDMYLFDGVDIDDETNYRDATYNNQRVLAYMQALHDTLKTNGNNYVLSYDAYMLEADADCWKGVTLGTRCFARGIESLVDWVNVMAYNLDSDVAVAEVRDNPPTMEPYKGFADATTTTFEAWAHLVPREKLALGICMGAACAYGPGPQQWVIESWTQYNYAYKMGGMMIYAGSTDIDSGFYTTKQIVKWMRGNSRTPRLSPRPYSQPPPPVTKAPTPPPATTTQVPAPPRDPTACGTCNNCYYVPLQACYVGWTYAQCSSMNFQWCGN</sequence>
<dbReference type="InterPro" id="IPR001223">
    <property type="entry name" value="Glyco_hydro18_cat"/>
</dbReference>
<evidence type="ECO:0000256" key="3">
    <source>
        <dbReference type="RuleBase" id="RU000489"/>
    </source>
</evidence>
<evidence type="ECO:0000313" key="7">
    <source>
        <dbReference type="EMBL" id="KAF0714790.1"/>
    </source>
</evidence>
<organism evidence="8 9">
    <name type="scientific">Aphanomyces stellatus</name>
    <dbReference type="NCBI Taxonomy" id="120398"/>
    <lineage>
        <taxon>Eukaryota</taxon>
        <taxon>Sar</taxon>
        <taxon>Stramenopiles</taxon>
        <taxon>Oomycota</taxon>
        <taxon>Saprolegniomycetes</taxon>
        <taxon>Saprolegniales</taxon>
        <taxon>Verrucalvaceae</taxon>
        <taxon>Aphanomyces</taxon>
    </lineage>
</organism>
<evidence type="ECO:0000256" key="1">
    <source>
        <dbReference type="ARBA" id="ARBA00022801"/>
    </source>
</evidence>
<accession>A0A485KEM4</accession>
<dbReference type="Proteomes" id="UP000332933">
    <property type="component" value="Unassembled WGS sequence"/>
</dbReference>
<dbReference type="AlphaFoldDB" id="A0A485KEM4"/>
<dbReference type="SUPFAM" id="SSF51445">
    <property type="entry name" value="(Trans)glycosidases"/>
    <property type="match status" value="1"/>
</dbReference>
<evidence type="ECO:0000313" key="9">
    <source>
        <dbReference type="Proteomes" id="UP000332933"/>
    </source>
</evidence>
<evidence type="ECO:0000256" key="4">
    <source>
        <dbReference type="RuleBase" id="RU004453"/>
    </source>
</evidence>
<reference evidence="8 9" key="1">
    <citation type="submission" date="2019-03" db="EMBL/GenBank/DDBJ databases">
        <authorList>
            <person name="Gaulin E."/>
            <person name="Dumas B."/>
        </authorList>
    </citation>
    <scope>NUCLEOTIDE SEQUENCE [LARGE SCALE GENOMIC DNA]</scope>
    <source>
        <strain evidence="8">CBS 568.67</strain>
    </source>
</reference>
<feature type="region of interest" description="Disordered" evidence="5">
    <location>
        <begin position="1"/>
        <end position="44"/>
    </location>
</feature>
<dbReference type="GO" id="GO:0005975">
    <property type="term" value="P:carbohydrate metabolic process"/>
    <property type="evidence" value="ECO:0007669"/>
    <property type="project" value="InterPro"/>
</dbReference>
<dbReference type="PROSITE" id="PS01095">
    <property type="entry name" value="GH18_1"/>
    <property type="match status" value="1"/>
</dbReference>
<feature type="domain" description="GH18" evidence="6">
    <location>
        <begin position="110"/>
        <end position="320"/>
    </location>
</feature>
<name>A0A485KEM4_9STRA</name>
<dbReference type="EMBL" id="CAADRA010000712">
    <property type="protein sequence ID" value="VFT80851.1"/>
    <property type="molecule type" value="Genomic_DNA"/>
</dbReference>
<comment type="similarity">
    <text evidence="4">Belongs to the glycosyl hydrolase 18 family.</text>
</comment>
<protein>
    <submittedName>
        <fullName evidence="8">Aste57867_3696 protein</fullName>
    </submittedName>
</protein>
<reference evidence="7" key="2">
    <citation type="submission" date="2019-06" db="EMBL/GenBank/DDBJ databases">
        <title>Genomics analysis of Aphanomyces spp. identifies a new class of oomycete effector associated with host adaptation.</title>
        <authorList>
            <person name="Gaulin E."/>
        </authorList>
    </citation>
    <scope>NUCLEOTIDE SEQUENCE</scope>
    <source>
        <strain evidence="7">CBS 578.67</strain>
    </source>
</reference>
<evidence type="ECO:0000256" key="5">
    <source>
        <dbReference type="SAM" id="MobiDB-lite"/>
    </source>
</evidence>
<feature type="compositionally biased region" description="Low complexity" evidence="5">
    <location>
        <begin position="1"/>
        <end position="25"/>
    </location>
</feature>
<dbReference type="InterPro" id="IPR001579">
    <property type="entry name" value="Glyco_hydro_18_chit_AS"/>
</dbReference>
<dbReference type="Pfam" id="PF00704">
    <property type="entry name" value="Glyco_hydro_18"/>
    <property type="match status" value="1"/>
</dbReference>
<dbReference type="Gene3D" id="3.20.20.80">
    <property type="entry name" value="Glycosidases"/>
    <property type="match status" value="1"/>
</dbReference>
<dbReference type="OrthoDB" id="76388at2759"/>
<keyword evidence="2 3" id="KW-0326">Glycosidase</keyword>
<dbReference type="EMBL" id="VJMH01000712">
    <property type="protein sequence ID" value="KAF0714790.1"/>
    <property type="molecule type" value="Genomic_DNA"/>
</dbReference>
<feature type="region of interest" description="Disordered" evidence="5">
    <location>
        <begin position="376"/>
        <end position="413"/>
    </location>
</feature>
<feature type="compositionally biased region" description="Pro residues" evidence="5">
    <location>
        <begin position="388"/>
        <end position="413"/>
    </location>
</feature>
<gene>
    <name evidence="8" type="primary">Aste57867_3696</name>
    <name evidence="7" type="ORF">As57867_003685</name>
    <name evidence="8" type="ORF">ASTE57867_3696</name>
</gene>
<evidence type="ECO:0000256" key="2">
    <source>
        <dbReference type="ARBA" id="ARBA00023295"/>
    </source>
</evidence>